<proteinExistence type="predicted"/>
<keyword evidence="3" id="KW-1185">Reference proteome</keyword>
<reference evidence="2 3" key="1">
    <citation type="submission" date="2019-02" db="EMBL/GenBank/DDBJ databases">
        <title>Deep-cultivation of Planctomycetes and their phenomic and genomic characterization uncovers novel biology.</title>
        <authorList>
            <person name="Wiegand S."/>
            <person name="Jogler M."/>
            <person name="Boedeker C."/>
            <person name="Pinto D."/>
            <person name="Vollmers J."/>
            <person name="Rivas-Marin E."/>
            <person name="Kohn T."/>
            <person name="Peeters S.H."/>
            <person name="Heuer A."/>
            <person name="Rast P."/>
            <person name="Oberbeckmann S."/>
            <person name="Bunk B."/>
            <person name="Jeske O."/>
            <person name="Meyerdierks A."/>
            <person name="Storesund J.E."/>
            <person name="Kallscheuer N."/>
            <person name="Luecker S."/>
            <person name="Lage O.M."/>
            <person name="Pohl T."/>
            <person name="Merkel B.J."/>
            <person name="Hornburger P."/>
            <person name="Mueller R.-W."/>
            <person name="Bruemmer F."/>
            <person name="Labrenz M."/>
            <person name="Spormann A.M."/>
            <person name="Op Den Camp H."/>
            <person name="Overmann J."/>
            <person name="Amann R."/>
            <person name="Jetten M.S.M."/>
            <person name="Mascher T."/>
            <person name="Medema M.H."/>
            <person name="Devos D.P."/>
            <person name="Kaster A.-K."/>
            <person name="Ovreas L."/>
            <person name="Rohde M."/>
            <person name="Galperin M.Y."/>
            <person name="Jogler C."/>
        </authorList>
    </citation>
    <scope>NUCLEOTIDE SEQUENCE [LARGE SCALE GENOMIC DNA]</scope>
    <source>
        <strain evidence="2 3">CA85</strain>
    </source>
</reference>
<name>A0A5C5XT82_9BACT</name>
<dbReference type="OrthoDB" id="232420at2"/>
<evidence type="ECO:0000313" key="3">
    <source>
        <dbReference type="Proteomes" id="UP000318053"/>
    </source>
</evidence>
<organism evidence="2 3">
    <name type="scientific">Allorhodopirellula solitaria</name>
    <dbReference type="NCBI Taxonomy" id="2527987"/>
    <lineage>
        <taxon>Bacteria</taxon>
        <taxon>Pseudomonadati</taxon>
        <taxon>Planctomycetota</taxon>
        <taxon>Planctomycetia</taxon>
        <taxon>Pirellulales</taxon>
        <taxon>Pirellulaceae</taxon>
        <taxon>Allorhodopirellula</taxon>
    </lineage>
</organism>
<dbReference type="RefSeq" id="WP_146391896.1">
    <property type="nucleotide sequence ID" value="NZ_SJPK01000006.1"/>
</dbReference>
<comment type="caution">
    <text evidence="2">The sequence shown here is derived from an EMBL/GenBank/DDBJ whole genome shotgun (WGS) entry which is preliminary data.</text>
</comment>
<dbReference type="InterPro" id="IPR001387">
    <property type="entry name" value="Cro/C1-type_HTH"/>
</dbReference>
<evidence type="ECO:0000259" key="1">
    <source>
        <dbReference type="Pfam" id="PF13443"/>
    </source>
</evidence>
<dbReference type="Pfam" id="PF13443">
    <property type="entry name" value="HTH_26"/>
    <property type="match status" value="1"/>
</dbReference>
<dbReference type="EMBL" id="SJPK01000006">
    <property type="protein sequence ID" value="TWT66074.1"/>
    <property type="molecule type" value="Genomic_DNA"/>
</dbReference>
<sequence>MRYAFRLAELLGHTPDRRKRPGTIKAIVEHTGLDRHQVASLLKNEAKYIPLDALSRLCDYLIDQGHATAEELPGALFAINAENFWEMLARRSDIEIVVGVRQGEGEASPENAMVVASDSVLVGEMLNGISTLGGVAKHLGDRASGEATTRSTDVPSPDRIQQSLVWSPGQVSLEDARERASEVFDGFQNGAGDRGIICIGSVKSNPTVELLFSEAFGCTPFVTEDDVDDVSARSCPFFLRYRDNDPKPDGASAGMRLSKNEDAPNPGFYYEKDDGTWEYAGGNGKDVALVFYLFREALGRLDMVLSGFSGRATRLLAKTLAIRGEEFWPPVYEENGIQVGAYLVQYEDAEGKPDRSDLLHNTGGAAKIMPLPREAIARRFARR</sequence>
<feature type="domain" description="HTH cro/C1-type" evidence="1">
    <location>
        <begin position="23"/>
        <end position="61"/>
    </location>
</feature>
<accession>A0A5C5XT82</accession>
<evidence type="ECO:0000313" key="2">
    <source>
        <dbReference type="EMBL" id="TWT66074.1"/>
    </source>
</evidence>
<gene>
    <name evidence="2" type="ORF">CA85_29360</name>
</gene>
<protein>
    <recommendedName>
        <fullName evidence="1">HTH cro/C1-type domain-containing protein</fullName>
    </recommendedName>
</protein>
<dbReference type="AlphaFoldDB" id="A0A5C5XT82"/>
<dbReference type="Proteomes" id="UP000318053">
    <property type="component" value="Unassembled WGS sequence"/>
</dbReference>